<dbReference type="STRING" id="154538.A0A1M2V7D5"/>
<evidence type="ECO:0000256" key="1">
    <source>
        <dbReference type="ARBA" id="ARBA00001933"/>
    </source>
</evidence>
<dbReference type="InterPro" id="IPR015421">
    <property type="entry name" value="PyrdxlP-dep_Trfase_major"/>
</dbReference>
<dbReference type="Pfam" id="PF00155">
    <property type="entry name" value="Aminotran_1_2"/>
    <property type="match status" value="1"/>
</dbReference>
<dbReference type="Gene3D" id="3.40.640.10">
    <property type="entry name" value="Type I PLP-dependent aspartate aminotransferase-like (Major domain)"/>
    <property type="match status" value="1"/>
</dbReference>
<dbReference type="CDD" id="cd00609">
    <property type="entry name" value="AAT_like"/>
    <property type="match status" value="1"/>
</dbReference>
<dbReference type="OMA" id="GSAQFMR"/>
<keyword evidence="8" id="KW-1185">Reference proteome</keyword>
<dbReference type="Proteomes" id="UP000184267">
    <property type="component" value="Unassembled WGS sequence"/>
</dbReference>
<dbReference type="GO" id="GO:0030170">
    <property type="term" value="F:pyridoxal phosphate binding"/>
    <property type="evidence" value="ECO:0007669"/>
    <property type="project" value="InterPro"/>
</dbReference>
<reference evidence="7 8" key="1">
    <citation type="submission" date="2016-10" db="EMBL/GenBank/DDBJ databases">
        <title>Genome sequence of the basidiomycete white-rot fungus Trametes pubescens.</title>
        <authorList>
            <person name="Makela M.R."/>
            <person name="Granchi Z."/>
            <person name="Peng M."/>
            <person name="De Vries R.P."/>
            <person name="Grigoriev I."/>
            <person name="Riley R."/>
            <person name="Hilden K."/>
        </authorList>
    </citation>
    <scope>NUCLEOTIDE SEQUENCE [LARGE SCALE GENOMIC DNA]</scope>
    <source>
        <strain evidence="7 8">FBCC735</strain>
    </source>
</reference>
<keyword evidence="5" id="KW-0663">Pyridoxal phosphate</keyword>
<protein>
    <submittedName>
        <fullName evidence="7">Aromatic amino acid aminotransferase C56E4.03</fullName>
    </submittedName>
</protein>
<proteinExistence type="inferred from homology"/>
<keyword evidence="4 7" id="KW-0808">Transferase</keyword>
<dbReference type="PANTHER" id="PTHR42790">
    <property type="entry name" value="AMINOTRANSFERASE"/>
    <property type="match status" value="1"/>
</dbReference>
<dbReference type="OrthoDB" id="691673at2759"/>
<evidence type="ECO:0000256" key="2">
    <source>
        <dbReference type="ARBA" id="ARBA00007441"/>
    </source>
</evidence>
<dbReference type="GO" id="GO:1901605">
    <property type="term" value="P:alpha-amino acid metabolic process"/>
    <property type="evidence" value="ECO:0007669"/>
    <property type="project" value="TreeGrafter"/>
</dbReference>
<evidence type="ECO:0000313" key="8">
    <source>
        <dbReference type="Proteomes" id="UP000184267"/>
    </source>
</evidence>
<dbReference type="InterPro" id="IPR004839">
    <property type="entry name" value="Aminotransferase_I/II_large"/>
</dbReference>
<organism evidence="7 8">
    <name type="scientific">Trametes pubescens</name>
    <name type="common">White-rot fungus</name>
    <dbReference type="NCBI Taxonomy" id="154538"/>
    <lineage>
        <taxon>Eukaryota</taxon>
        <taxon>Fungi</taxon>
        <taxon>Dikarya</taxon>
        <taxon>Basidiomycota</taxon>
        <taxon>Agaricomycotina</taxon>
        <taxon>Agaricomycetes</taxon>
        <taxon>Polyporales</taxon>
        <taxon>Polyporaceae</taxon>
        <taxon>Trametes</taxon>
    </lineage>
</organism>
<keyword evidence="3 7" id="KW-0032">Aminotransferase</keyword>
<comment type="similarity">
    <text evidence="2">Belongs to the class-I pyridoxal-phosphate-dependent aminotransferase family.</text>
</comment>
<comment type="cofactor">
    <cofactor evidence="1">
        <name>pyridoxal 5'-phosphate</name>
        <dbReference type="ChEBI" id="CHEBI:597326"/>
    </cofactor>
</comment>
<feature type="domain" description="Aminotransferase class I/classII large" evidence="6">
    <location>
        <begin position="100"/>
        <end position="482"/>
    </location>
</feature>
<sequence>MTFGPSCNVSQVDLSHHLSSEARMRKPNPMKEIWKLTRRKPNMVSLANGDPHFSLYPMRRIEYEMASIEEADPVAAWRKAGPSAASTKLVSSTYEPCALPLQTGLQYSHGAGLPDCQRVVTELTKFYHNPPDHVCTLALGNSDGIAKCFRLLGERGDYFLADEFSFSSITNVPLAQGIKWAGVKMDDGGMIPEDLENVLANWDTARGRRPHVLYIVPCGQNPTGSTLSVERRKQIYEISQRFDLMIIEDDPYYFLQYDSLSASTTDFSTPFVPSLLSMDTDGRVLRVDSFSKIMAPGMRLGWITSSALFHTHLVSYTDASTHHPHGFGQMLITELLSGPKGWQIEGFDRWVRSLRAEYHRRRALFLTLFEREVAPTGLARAAVPEAGMFVWIRIALERHPRLRGDLRRVPGGDRAGPRTNCAALMEELFERCLDAGLVIMPASIFALPVDAKDADVEDPVEDRLNYLRATFAGTEEAMEQGLAILGQTLREFFADEQQEMELA</sequence>
<dbReference type="SUPFAM" id="SSF53383">
    <property type="entry name" value="PLP-dependent transferases"/>
    <property type="match status" value="1"/>
</dbReference>
<dbReference type="InterPro" id="IPR015424">
    <property type="entry name" value="PyrdxlP-dep_Trfase"/>
</dbReference>
<dbReference type="AlphaFoldDB" id="A0A1M2V7D5"/>
<evidence type="ECO:0000256" key="4">
    <source>
        <dbReference type="ARBA" id="ARBA00022679"/>
    </source>
</evidence>
<comment type="caution">
    <text evidence="7">The sequence shown here is derived from an EMBL/GenBank/DDBJ whole genome shotgun (WGS) entry which is preliminary data.</text>
</comment>
<evidence type="ECO:0000256" key="5">
    <source>
        <dbReference type="ARBA" id="ARBA00022898"/>
    </source>
</evidence>
<name>A0A1M2V7D5_TRAPU</name>
<accession>A0A1M2V7D5</accession>
<gene>
    <name evidence="7" type="ORF">TRAPUB_5798</name>
</gene>
<dbReference type="InterPro" id="IPR050859">
    <property type="entry name" value="Class-I_PLP-dep_aminotransf"/>
</dbReference>
<evidence type="ECO:0000313" key="7">
    <source>
        <dbReference type="EMBL" id="OJT03519.1"/>
    </source>
</evidence>
<dbReference type="PANTHER" id="PTHR42790:SF19">
    <property type="entry name" value="KYNURENINE_ALPHA-AMINOADIPATE AMINOTRANSFERASE, MITOCHONDRIAL"/>
    <property type="match status" value="1"/>
</dbReference>
<dbReference type="GO" id="GO:0008483">
    <property type="term" value="F:transaminase activity"/>
    <property type="evidence" value="ECO:0007669"/>
    <property type="project" value="UniProtKB-KW"/>
</dbReference>
<evidence type="ECO:0000259" key="6">
    <source>
        <dbReference type="Pfam" id="PF00155"/>
    </source>
</evidence>
<evidence type="ECO:0000256" key="3">
    <source>
        <dbReference type="ARBA" id="ARBA00022576"/>
    </source>
</evidence>
<dbReference type="EMBL" id="MNAD01001609">
    <property type="protein sequence ID" value="OJT03519.1"/>
    <property type="molecule type" value="Genomic_DNA"/>
</dbReference>